<gene>
    <name evidence="1" type="ORF">ACFOZY_10555</name>
</gene>
<proteinExistence type="predicted"/>
<dbReference type="EMBL" id="JBHSEC010000019">
    <property type="protein sequence ID" value="MFC4410856.1"/>
    <property type="molecule type" value="Genomic_DNA"/>
</dbReference>
<dbReference type="Proteomes" id="UP001595817">
    <property type="component" value="Unassembled WGS sequence"/>
</dbReference>
<reference evidence="2" key="1">
    <citation type="journal article" date="2019" name="Int. J. Syst. Evol. Microbiol.">
        <title>The Global Catalogue of Microorganisms (GCM) 10K type strain sequencing project: providing services to taxonomists for standard genome sequencing and annotation.</title>
        <authorList>
            <consortium name="The Broad Institute Genomics Platform"/>
            <consortium name="The Broad Institute Genome Sequencing Center for Infectious Disease"/>
            <person name="Wu L."/>
            <person name="Ma J."/>
        </authorList>
    </citation>
    <scope>NUCLEOTIDE SEQUENCE [LARGE SCALE GENOMIC DNA]</scope>
    <source>
        <strain evidence="2">CCUG 59778</strain>
    </source>
</reference>
<sequence>MSMLTKEQIHQLNMYSVRLEEPSIPLFSIDDLMHHKTHECMVAIETISKSPNRVVAASYFMRRWGMFISMQFYLLTSSNLIWDGQNRAVFAVVEEYGLKTIGIFVKEEDFREVRPDERKAVIHTILKNQCHDVIMKIRQTCSVSPLTLWENIFGYLIWHYHVFLSTPLNTQNAYKDWEALCCDEVWKGISSSSRFQLYTGGKEPSQLLNGPVRKSCCFSKDVPGLMKCTFCPLSD</sequence>
<dbReference type="RefSeq" id="WP_378155178.1">
    <property type="nucleotide sequence ID" value="NZ_JBHSEC010000019.1"/>
</dbReference>
<comment type="caution">
    <text evidence="1">The sequence shown here is derived from an EMBL/GenBank/DDBJ whole genome shotgun (WGS) entry which is preliminary data.</text>
</comment>
<accession>A0ABV8X5P7</accession>
<name>A0ABV8X5P7_9LACT</name>
<organism evidence="1 2">
    <name type="scientific">Chungangia koreensis</name>
    <dbReference type="NCBI Taxonomy" id="752657"/>
    <lineage>
        <taxon>Bacteria</taxon>
        <taxon>Bacillati</taxon>
        <taxon>Bacillota</taxon>
        <taxon>Bacilli</taxon>
        <taxon>Lactobacillales</taxon>
        <taxon>Chungangia</taxon>
    </lineage>
</organism>
<protein>
    <submittedName>
        <fullName evidence="1">Uncharacterized protein</fullName>
    </submittedName>
</protein>
<evidence type="ECO:0000313" key="2">
    <source>
        <dbReference type="Proteomes" id="UP001595817"/>
    </source>
</evidence>
<evidence type="ECO:0000313" key="1">
    <source>
        <dbReference type="EMBL" id="MFC4410856.1"/>
    </source>
</evidence>
<keyword evidence="2" id="KW-1185">Reference proteome</keyword>